<keyword evidence="5" id="KW-0032">Aminotransferase</keyword>
<keyword evidence="8" id="KW-0663">Pyridoxal phosphate</keyword>
<dbReference type="NCBIfam" id="TIGR01141">
    <property type="entry name" value="hisC"/>
    <property type="match status" value="1"/>
</dbReference>
<dbReference type="CDD" id="cd00609">
    <property type="entry name" value="AAT_like"/>
    <property type="match status" value="1"/>
</dbReference>
<evidence type="ECO:0000256" key="5">
    <source>
        <dbReference type="ARBA" id="ARBA00022576"/>
    </source>
</evidence>
<evidence type="ECO:0000256" key="7">
    <source>
        <dbReference type="ARBA" id="ARBA00022679"/>
    </source>
</evidence>
<feature type="transmembrane region" description="Helical" evidence="12">
    <location>
        <begin position="6"/>
        <end position="26"/>
    </location>
</feature>
<feature type="domain" description="Aminotransferase class I/classII large" evidence="13">
    <location>
        <begin position="92"/>
        <end position="438"/>
    </location>
</feature>
<dbReference type="STRING" id="65357.A0A024GN92"/>
<evidence type="ECO:0000256" key="1">
    <source>
        <dbReference type="ARBA" id="ARBA00001933"/>
    </source>
</evidence>
<evidence type="ECO:0000256" key="11">
    <source>
        <dbReference type="ARBA" id="ARBA00047481"/>
    </source>
</evidence>
<organism evidence="14 15">
    <name type="scientific">Albugo candida</name>
    <dbReference type="NCBI Taxonomy" id="65357"/>
    <lineage>
        <taxon>Eukaryota</taxon>
        <taxon>Sar</taxon>
        <taxon>Stramenopiles</taxon>
        <taxon>Oomycota</taxon>
        <taxon>Peronosporomycetes</taxon>
        <taxon>Albuginales</taxon>
        <taxon>Albuginaceae</taxon>
        <taxon>Albugo</taxon>
    </lineage>
</organism>
<proteinExistence type="inferred from homology"/>
<dbReference type="Pfam" id="PF00155">
    <property type="entry name" value="Aminotran_1_2"/>
    <property type="match status" value="1"/>
</dbReference>
<protein>
    <recommendedName>
        <fullName evidence="4">histidinol-phosphate transaminase</fullName>
        <ecNumber evidence="4">2.6.1.9</ecNumber>
    </recommendedName>
    <alternativeName>
        <fullName evidence="10">Imidazole acetol-phosphate transaminase</fullName>
    </alternativeName>
</protein>
<dbReference type="PANTHER" id="PTHR42885:SF2">
    <property type="entry name" value="HISTIDINOL-PHOSPHATE AMINOTRANSFERASE"/>
    <property type="match status" value="1"/>
</dbReference>
<dbReference type="GO" id="GO:0004400">
    <property type="term" value="F:histidinol-phosphate transaminase activity"/>
    <property type="evidence" value="ECO:0007669"/>
    <property type="project" value="UniProtKB-EC"/>
</dbReference>
<dbReference type="InterPro" id="IPR015421">
    <property type="entry name" value="PyrdxlP-dep_Trfase_major"/>
</dbReference>
<dbReference type="InterPro" id="IPR001917">
    <property type="entry name" value="Aminotrans_II_pyridoxalP_BS"/>
</dbReference>
<name>A0A024GN92_9STRA</name>
<dbReference type="InterPro" id="IPR005861">
    <property type="entry name" value="HisP_aminotrans"/>
</dbReference>
<dbReference type="InterPro" id="IPR015424">
    <property type="entry name" value="PyrdxlP-dep_Trfase"/>
</dbReference>
<comment type="cofactor">
    <cofactor evidence="1">
        <name>pyridoxal 5'-phosphate</name>
        <dbReference type="ChEBI" id="CHEBI:597326"/>
    </cofactor>
</comment>
<dbReference type="Gene3D" id="3.40.640.10">
    <property type="entry name" value="Type I PLP-dependent aspartate aminotransferase-like (Major domain)"/>
    <property type="match status" value="1"/>
</dbReference>
<evidence type="ECO:0000256" key="6">
    <source>
        <dbReference type="ARBA" id="ARBA00022605"/>
    </source>
</evidence>
<reference evidence="14 15" key="1">
    <citation type="submission" date="2012-05" db="EMBL/GenBank/DDBJ databases">
        <title>Recombination and specialization in a pathogen metapopulation.</title>
        <authorList>
            <person name="Gardiner A."/>
            <person name="Kemen E."/>
            <person name="Schultz-Larsen T."/>
            <person name="MacLean D."/>
            <person name="Van Oosterhout C."/>
            <person name="Jones J.D.G."/>
        </authorList>
    </citation>
    <scope>NUCLEOTIDE SEQUENCE [LARGE SCALE GENOMIC DNA]</scope>
    <source>
        <strain evidence="14 15">Ac Nc2</strain>
    </source>
</reference>
<comment type="pathway">
    <text evidence="2">Amino-acid biosynthesis; L-histidine biosynthesis; L-histidine from 5-phospho-alpha-D-ribose 1-diphosphate: step 7/9.</text>
</comment>
<dbReference type="GO" id="GO:0000105">
    <property type="term" value="P:L-histidine biosynthetic process"/>
    <property type="evidence" value="ECO:0007669"/>
    <property type="project" value="UniProtKB-KW"/>
</dbReference>
<dbReference type="OrthoDB" id="2015537at2759"/>
<keyword evidence="12" id="KW-1133">Transmembrane helix</keyword>
<keyword evidence="7" id="KW-0808">Transferase</keyword>
<dbReference type="InterPro" id="IPR015422">
    <property type="entry name" value="PyrdxlP-dep_Trfase_small"/>
</dbReference>
<keyword evidence="12" id="KW-0472">Membrane</keyword>
<evidence type="ECO:0000256" key="3">
    <source>
        <dbReference type="ARBA" id="ARBA00008392"/>
    </source>
</evidence>
<evidence type="ECO:0000256" key="9">
    <source>
        <dbReference type="ARBA" id="ARBA00023102"/>
    </source>
</evidence>
<evidence type="ECO:0000313" key="14">
    <source>
        <dbReference type="EMBL" id="CCI47816.1"/>
    </source>
</evidence>
<dbReference type="Gene3D" id="3.90.1150.10">
    <property type="entry name" value="Aspartate Aminotransferase, domain 1"/>
    <property type="match status" value="1"/>
</dbReference>
<accession>A0A024GN92</accession>
<evidence type="ECO:0000259" key="13">
    <source>
        <dbReference type="Pfam" id="PF00155"/>
    </source>
</evidence>
<dbReference type="EC" id="2.6.1.9" evidence="4"/>
<dbReference type="SUPFAM" id="SSF53383">
    <property type="entry name" value="PLP-dependent transferases"/>
    <property type="match status" value="1"/>
</dbReference>
<keyword evidence="15" id="KW-1185">Reference proteome</keyword>
<dbReference type="InterPro" id="IPR004839">
    <property type="entry name" value="Aminotransferase_I/II_large"/>
</dbReference>
<comment type="caution">
    <text evidence="14">The sequence shown here is derived from an EMBL/GenBank/DDBJ whole genome shotgun (WGS) entry which is preliminary data.</text>
</comment>
<evidence type="ECO:0000313" key="15">
    <source>
        <dbReference type="Proteomes" id="UP000053237"/>
    </source>
</evidence>
<dbReference type="EMBL" id="CAIX01000188">
    <property type="protein sequence ID" value="CCI47816.1"/>
    <property type="molecule type" value="Genomic_DNA"/>
</dbReference>
<dbReference type="HAMAP" id="MF_01023">
    <property type="entry name" value="HisC_aminotrans_2"/>
    <property type="match status" value="1"/>
</dbReference>
<sequence length="451" mass="50363">MSDRYNNVWFGSALAITAFGAGYIAAQFHQLKRKYAIAMLQSSDKVTIESIIRPNILTLSPYRCARDDYNQGADGNDASLATQLHAFTFVGILLDANENSLGPPLTSADIELLNEHLERYPCPYQMELKQAISDFRNKEASFGHRIEPKNVFLGVGSDEAIDLLIRICCTPSQDEILITPATYGMYSVCAHIHDVKIVTVPLELNTPETNPHGLNKDAMPSFHLDVTKILRAISARTKLIFLCSPGNPTANLLEWKNIEAILNAPKFNGLVVVDEAYIDFSVDAKSLCTLVNNYERLVVLQTFSKGFGLAGIRVGCAFANPKLIQILNNVKAPYNISKLSAKIALKALDNQNEFQRNIQQILAERRRVVEKLRGLSFVKTIFRSDSNFVLFRVPSAFAVYKRMADKGVVIRYRGNQHLLSDCLRATIGTFEENNIMLETLVQVTQELKVES</sequence>
<gene>
    <name evidence="14" type="ORF">BN9_088350</name>
</gene>
<comment type="similarity">
    <text evidence="3">Belongs to the class-II pyridoxal-phosphate-dependent aminotransferase family.</text>
</comment>
<dbReference type="AlphaFoldDB" id="A0A024GN92"/>
<evidence type="ECO:0000256" key="2">
    <source>
        <dbReference type="ARBA" id="ARBA00005011"/>
    </source>
</evidence>
<dbReference type="PANTHER" id="PTHR42885">
    <property type="entry name" value="HISTIDINOL-PHOSPHATE AMINOTRANSFERASE-RELATED"/>
    <property type="match status" value="1"/>
</dbReference>
<dbReference type="InParanoid" id="A0A024GN92"/>
<dbReference type="Proteomes" id="UP000053237">
    <property type="component" value="Unassembled WGS sequence"/>
</dbReference>
<evidence type="ECO:0000256" key="12">
    <source>
        <dbReference type="SAM" id="Phobius"/>
    </source>
</evidence>
<keyword evidence="6" id="KW-0028">Amino-acid biosynthesis</keyword>
<comment type="catalytic activity">
    <reaction evidence="11">
        <text>L-histidinol phosphate + 2-oxoglutarate = 3-(imidazol-4-yl)-2-oxopropyl phosphate + L-glutamate</text>
        <dbReference type="Rhea" id="RHEA:23744"/>
        <dbReference type="ChEBI" id="CHEBI:16810"/>
        <dbReference type="ChEBI" id="CHEBI:29985"/>
        <dbReference type="ChEBI" id="CHEBI:57766"/>
        <dbReference type="ChEBI" id="CHEBI:57980"/>
        <dbReference type="EC" id="2.6.1.9"/>
    </reaction>
</comment>
<keyword evidence="12" id="KW-0812">Transmembrane</keyword>
<evidence type="ECO:0000256" key="8">
    <source>
        <dbReference type="ARBA" id="ARBA00022898"/>
    </source>
</evidence>
<evidence type="ECO:0000256" key="4">
    <source>
        <dbReference type="ARBA" id="ARBA00012748"/>
    </source>
</evidence>
<evidence type="ECO:0000256" key="10">
    <source>
        <dbReference type="ARBA" id="ARBA00030262"/>
    </source>
</evidence>
<dbReference type="PROSITE" id="PS00599">
    <property type="entry name" value="AA_TRANSFER_CLASS_2"/>
    <property type="match status" value="1"/>
</dbReference>
<keyword evidence="9" id="KW-0368">Histidine biosynthesis</keyword>
<dbReference type="GO" id="GO:0030170">
    <property type="term" value="F:pyridoxal phosphate binding"/>
    <property type="evidence" value="ECO:0007669"/>
    <property type="project" value="InterPro"/>
</dbReference>